<keyword evidence="3" id="KW-0812">Transmembrane</keyword>
<dbReference type="EMBL" id="JACHGA010000005">
    <property type="protein sequence ID" value="MBB5276308.1"/>
    <property type="molecule type" value="Genomic_DNA"/>
</dbReference>
<keyword evidence="3" id="KW-0472">Membrane</keyword>
<keyword evidence="6" id="KW-1185">Reference proteome</keyword>
<sequence>PSILNALLNPLSRAQNHGSSETAQGGPRRRGTSPLAQPWPIVGGNTISALVGVAVAHIISDPLLAVGLAVSLAILAMSLTRSLHPPGGAAALTAVIGGAAVARAGFWFPLVPVAINALILVGLGVVFHRLAGRRYPHRQAPAPVNVHETRDPPPGLRVGFTSADIDAAVEKFNETLDISRDDLDALLREVEHEALVRQHGALRCADVMSRDVITVTTRETPEEARRLLLQHNIRTLPVLGADGRLVGQVGLRELAAAPADAKRLPVAAAITAKAADPVMTLLPRLTDGLSHIVIVTDEEGHVQGVVSQTDLLATVAQSLAHETVS</sequence>
<keyword evidence="1" id="KW-0129">CBS domain</keyword>
<dbReference type="SMART" id="SM00116">
    <property type="entry name" value="CBS"/>
    <property type="match status" value="2"/>
</dbReference>
<feature type="transmembrane region" description="Helical" evidence="3">
    <location>
        <begin position="113"/>
        <end position="131"/>
    </location>
</feature>
<evidence type="ECO:0000259" key="4">
    <source>
        <dbReference type="PROSITE" id="PS51371"/>
    </source>
</evidence>
<comment type="caution">
    <text evidence="5">The sequence shown here is derived from an EMBL/GenBank/DDBJ whole genome shotgun (WGS) entry which is preliminary data.</text>
</comment>
<dbReference type="InterPro" id="IPR058581">
    <property type="entry name" value="TM_HPP"/>
</dbReference>
<dbReference type="InterPro" id="IPR046342">
    <property type="entry name" value="CBS_dom_sf"/>
</dbReference>
<dbReference type="Pfam" id="PF04982">
    <property type="entry name" value="TM_HPP"/>
    <property type="match status" value="1"/>
</dbReference>
<name>A0A7W8HS66_9HYPH</name>
<evidence type="ECO:0000256" key="2">
    <source>
        <dbReference type="SAM" id="MobiDB-lite"/>
    </source>
</evidence>
<dbReference type="PROSITE" id="PS51371">
    <property type="entry name" value="CBS"/>
    <property type="match status" value="1"/>
</dbReference>
<feature type="region of interest" description="Disordered" evidence="2">
    <location>
        <begin position="15"/>
        <end position="35"/>
    </location>
</feature>
<gene>
    <name evidence="5" type="ORF">HNR26_002377</name>
</gene>
<dbReference type="InterPro" id="IPR007065">
    <property type="entry name" value="HPP"/>
</dbReference>
<feature type="domain" description="CBS" evidence="4">
    <location>
        <begin position="208"/>
        <end position="266"/>
    </location>
</feature>
<protein>
    <submittedName>
        <fullName evidence="5">CBS domain-containing membrane protein</fullName>
    </submittedName>
</protein>
<evidence type="ECO:0000256" key="1">
    <source>
        <dbReference type="PROSITE-ProRule" id="PRU00703"/>
    </source>
</evidence>
<proteinExistence type="predicted"/>
<keyword evidence="3" id="KW-1133">Transmembrane helix</keyword>
<feature type="non-terminal residue" evidence="5">
    <location>
        <position position="1"/>
    </location>
</feature>
<feature type="transmembrane region" description="Helical" evidence="3">
    <location>
        <begin position="47"/>
        <end position="75"/>
    </location>
</feature>
<reference evidence="5 6" key="1">
    <citation type="submission" date="2020-08" db="EMBL/GenBank/DDBJ databases">
        <title>Genomic Encyclopedia of Type Strains, Phase IV (KMG-IV): sequencing the most valuable type-strain genomes for metagenomic binning, comparative biology and taxonomic classification.</title>
        <authorList>
            <person name="Goeker M."/>
        </authorList>
    </citation>
    <scope>NUCLEOTIDE SEQUENCE [LARGE SCALE GENOMIC DNA]</scope>
    <source>
        <strain evidence="5 6">DSM 26376</strain>
    </source>
</reference>
<dbReference type="PANTHER" id="PTHR33741">
    <property type="entry name" value="TRANSMEMBRANE PROTEIN DDB_G0269096-RELATED"/>
    <property type="match status" value="1"/>
</dbReference>
<dbReference type="PANTHER" id="PTHR33741:SF5">
    <property type="entry name" value="TRANSMEMBRANE PROTEIN DDB_G0269096-RELATED"/>
    <property type="match status" value="1"/>
</dbReference>
<dbReference type="Proteomes" id="UP000550895">
    <property type="component" value="Unassembled WGS sequence"/>
</dbReference>
<accession>A0A7W8HS66</accession>
<dbReference type="RefSeq" id="WP_183954646.1">
    <property type="nucleotide sequence ID" value="NZ_JACHGA010000005.1"/>
</dbReference>
<dbReference type="InterPro" id="IPR000644">
    <property type="entry name" value="CBS_dom"/>
</dbReference>
<dbReference type="Gene3D" id="3.10.580.10">
    <property type="entry name" value="CBS-domain"/>
    <property type="match status" value="1"/>
</dbReference>
<dbReference type="AlphaFoldDB" id="A0A7W8HS66"/>
<dbReference type="Pfam" id="PF00571">
    <property type="entry name" value="CBS"/>
    <property type="match status" value="2"/>
</dbReference>
<dbReference type="SUPFAM" id="SSF54631">
    <property type="entry name" value="CBS-domain pair"/>
    <property type="match status" value="1"/>
</dbReference>
<evidence type="ECO:0000256" key="3">
    <source>
        <dbReference type="SAM" id="Phobius"/>
    </source>
</evidence>
<evidence type="ECO:0000313" key="6">
    <source>
        <dbReference type="Proteomes" id="UP000550895"/>
    </source>
</evidence>
<organism evidence="5 6">
    <name type="scientific">Rhizobium rosettiformans</name>
    <dbReference type="NCBI Taxonomy" id="1368430"/>
    <lineage>
        <taxon>Bacteria</taxon>
        <taxon>Pseudomonadati</taxon>
        <taxon>Pseudomonadota</taxon>
        <taxon>Alphaproteobacteria</taxon>
        <taxon>Hyphomicrobiales</taxon>
        <taxon>Rhizobiaceae</taxon>
        <taxon>Rhizobium/Agrobacterium group</taxon>
        <taxon>Rhizobium</taxon>
    </lineage>
</organism>
<evidence type="ECO:0000313" key="5">
    <source>
        <dbReference type="EMBL" id="MBB5276308.1"/>
    </source>
</evidence>
<feature type="transmembrane region" description="Helical" evidence="3">
    <location>
        <begin position="87"/>
        <end position="107"/>
    </location>
</feature>